<sequence>MHLETPKVGASPVAYPSCCLALSAPLVGHVQSLLPRPPALTLSIGSGFGLLEACLMTGPMARHVVGIEVEPSSNQYLPASHHRVVHGTRFLDPLAAEAAAWLFVYPRRLGLVEEYLAQYGNTSVETVIWAGPKADWDDYKACFSDWHVQEQSADEVGGKPWELIAVAKKRP</sequence>
<dbReference type="Proteomes" id="UP000265663">
    <property type="component" value="Unassembled WGS sequence"/>
</dbReference>
<evidence type="ECO:0000313" key="1">
    <source>
        <dbReference type="EMBL" id="RMZ67294.1"/>
    </source>
</evidence>
<dbReference type="AlphaFoldDB" id="A0A3M7LYN2"/>
<reference evidence="1 2" key="1">
    <citation type="journal article" date="2014" name="PLoS ONE">
        <title>De novo Genome Assembly of the Fungal Plant Pathogen Pyrenophora semeniperda.</title>
        <authorList>
            <person name="Soliai M.M."/>
            <person name="Meyer S.E."/>
            <person name="Udall J.A."/>
            <person name="Elzinga D.E."/>
            <person name="Hermansen R.A."/>
            <person name="Bodily P.M."/>
            <person name="Hart A.A."/>
            <person name="Coleman C.E."/>
        </authorList>
    </citation>
    <scope>NUCLEOTIDE SEQUENCE [LARGE SCALE GENOMIC DNA]</scope>
    <source>
        <strain evidence="1 2">CCB06</strain>
        <tissue evidence="1">Mycelium</tissue>
    </source>
</reference>
<dbReference type="OrthoDB" id="2151982at2759"/>
<keyword evidence="1" id="KW-0645">Protease</keyword>
<gene>
    <name evidence="1" type="ORF">GMOD_00001198</name>
</gene>
<dbReference type="GO" id="GO:0008233">
    <property type="term" value="F:peptidase activity"/>
    <property type="evidence" value="ECO:0007669"/>
    <property type="project" value="UniProtKB-KW"/>
</dbReference>
<proteinExistence type="predicted"/>
<dbReference type="GO" id="GO:0006508">
    <property type="term" value="P:proteolysis"/>
    <property type="evidence" value="ECO:0007669"/>
    <property type="project" value="UniProtKB-KW"/>
</dbReference>
<organism evidence="1 2">
    <name type="scientific">Pyrenophora seminiperda CCB06</name>
    <dbReference type="NCBI Taxonomy" id="1302712"/>
    <lineage>
        <taxon>Eukaryota</taxon>
        <taxon>Fungi</taxon>
        <taxon>Dikarya</taxon>
        <taxon>Ascomycota</taxon>
        <taxon>Pezizomycotina</taxon>
        <taxon>Dothideomycetes</taxon>
        <taxon>Pleosporomycetidae</taxon>
        <taxon>Pleosporales</taxon>
        <taxon>Pleosporineae</taxon>
        <taxon>Pleosporaceae</taxon>
        <taxon>Pyrenophora</taxon>
    </lineage>
</organism>
<keyword evidence="1" id="KW-0378">Hydrolase</keyword>
<accession>A0A3M7LYN2</accession>
<keyword evidence="2" id="KW-1185">Reference proteome</keyword>
<protein>
    <submittedName>
        <fullName evidence="1">Mitochondrial presequence protease</fullName>
    </submittedName>
</protein>
<evidence type="ECO:0000313" key="2">
    <source>
        <dbReference type="Proteomes" id="UP000265663"/>
    </source>
</evidence>
<dbReference type="EMBL" id="KE747810">
    <property type="protein sequence ID" value="RMZ67294.1"/>
    <property type="molecule type" value="Genomic_DNA"/>
</dbReference>
<name>A0A3M7LYN2_9PLEO</name>